<gene>
    <name evidence="1" type="ORF">HK103_006248</name>
</gene>
<dbReference type="Proteomes" id="UP001210925">
    <property type="component" value="Unassembled WGS sequence"/>
</dbReference>
<evidence type="ECO:0000313" key="1">
    <source>
        <dbReference type="EMBL" id="KAJ3255523.1"/>
    </source>
</evidence>
<dbReference type="EMBL" id="JADGKB010000065">
    <property type="protein sequence ID" value="KAJ3255523.1"/>
    <property type="molecule type" value="Genomic_DNA"/>
</dbReference>
<dbReference type="AlphaFoldDB" id="A0AAD5UE05"/>
<comment type="caution">
    <text evidence="1">The sequence shown here is derived from an EMBL/GenBank/DDBJ whole genome shotgun (WGS) entry which is preliminary data.</text>
</comment>
<sequence length="139" mass="16149">MQKRAHENKLLIVLQETLKVNEDVINYFKERFNHVNGSPTIYPPKFDLEITIDEQEFGLHVDCFAEEYGTNFNIPCPVGKDSEEALLIVVDMLINKVWGLERSKGDIESCFGEKTVQVGMRYKRVPKFRSTFSVKEFQD</sequence>
<name>A0AAD5UE05_9FUNG</name>
<keyword evidence="2" id="KW-1185">Reference proteome</keyword>
<organism evidence="1 2">
    <name type="scientific">Boothiomyces macroporosus</name>
    <dbReference type="NCBI Taxonomy" id="261099"/>
    <lineage>
        <taxon>Eukaryota</taxon>
        <taxon>Fungi</taxon>
        <taxon>Fungi incertae sedis</taxon>
        <taxon>Chytridiomycota</taxon>
        <taxon>Chytridiomycota incertae sedis</taxon>
        <taxon>Chytridiomycetes</taxon>
        <taxon>Rhizophydiales</taxon>
        <taxon>Terramycetaceae</taxon>
        <taxon>Boothiomyces</taxon>
    </lineage>
</organism>
<reference evidence="1" key="1">
    <citation type="submission" date="2020-05" db="EMBL/GenBank/DDBJ databases">
        <title>Phylogenomic resolution of chytrid fungi.</title>
        <authorList>
            <person name="Stajich J.E."/>
            <person name="Amses K."/>
            <person name="Simmons R."/>
            <person name="Seto K."/>
            <person name="Myers J."/>
            <person name="Bonds A."/>
            <person name="Quandt C.A."/>
            <person name="Barry K."/>
            <person name="Liu P."/>
            <person name="Grigoriev I."/>
            <person name="Longcore J.E."/>
            <person name="James T.Y."/>
        </authorList>
    </citation>
    <scope>NUCLEOTIDE SEQUENCE</scope>
    <source>
        <strain evidence="1">PLAUS21</strain>
    </source>
</reference>
<accession>A0AAD5UE05</accession>
<proteinExistence type="predicted"/>
<protein>
    <submittedName>
        <fullName evidence="1">Uncharacterized protein</fullName>
    </submittedName>
</protein>
<evidence type="ECO:0000313" key="2">
    <source>
        <dbReference type="Proteomes" id="UP001210925"/>
    </source>
</evidence>